<dbReference type="InterPro" id="IPR036390">
    <property type="entry name" value="WH_DNA-bd_sf"/>
</dbReference>
<gene>
    <name evidence="6" type="ORF">EGK74_11605</name>
</gene>
<dbReference type="SUPFAM" id="SSF46785">
    <property type="entry name" value="Winged helix' DNA-binding domain"/>
    <property type="match status" value="1"/>
</dbReference>
<dbReference type="Gene3D" id="3.40.190.290">
    <property type="match status" value="1"/>
</dbReference>
<dbReference type="Gene3D" id="1.10.10.10">
    <property type="entry name" value="Winged helix-like DNA-binding domain superfamily/Winged helix DNA-binding domain"/>
    <property type="match status" value="1"/>
</dbReference>
<dbReference type="SUPFAM" id="SSF53850">
    <property type="entry name" value="Periplasmic binding protein-like II"/>
    <property type="match status" value="1"/>
</dbReference>
<keyword evidence="2" id="KW-0805">Transcription regulation</keyword>
<dbReference type="PANTHER" id="PTHR30537:SF1">
    <property type="entry name" value="HTH-TYPE TRANSCRIPTIONAL REGULATOR PGRR"/>
    <property type="match status" value="1"/>
</dbReference>
<evidence type="ECO:0000256" key="1">
    <source>
        <dbReference type="ARBA" id="ARBA00009437"/>
    </source>
</evidence>
<organism evidence="6 7">
    <name type="scientific">Neisseria weixii</name>
    <dbReference type="NCBI Taxonomy" id="1853276"/>
    <lineage>
        <taxon>Bacteria</taxon>
        <taxon>Pseudomonadati</taxon>
        <taxon>Pseudomonadota</taxon>
        <taxon>Betaproteobacteria</taxon>
        <taxon>Neisseriales</taxon>
        <taxon>Neisseriaceae</taxon>
        <taxon>Neisseria</taxon>
    </lineage>
</organism>
<proteinExistence type="inferred from homology"/>
<dbReference type="InterPro" id="IPR058163">
    <property type="entry name" value="LysR-type_TF_proteobact-type"/>
</dbReference>
<evidence type="ECO:0000256" key="2">
    <source>
        <dbReference type="ARBA" id="ARBA00023015"/>
    </source>
</evidence>
<accession>A0A3N4ML69</accession>
<comment type="caution">
    <text evidence="6">The sequence shown here is derived from an EMBL/GenBank/DDBJ whole genome shotgun (WGS) entry which is preliminary data.</text>
</comment>
<dbReference type="Pfam" id="PF00126">
    <property type="entry name" value="HTH_1"/>
    <property type="match status" value="1"/>
</dbReference>
<dbReference type="RefSeq" id="WP_123804886.1">
    <property type="nucleotide sequence ID" value="NZ_RPFL01000043.1"/>
</dbReference>
<dbReference type="InterPro" id="IPR000847">
    <property type="entry name" value="LysR_HTH_N"/>
</dbReference>
<sequence>MPKINYNSLFAFLVVAQEKNFAQASAKLGVSPQALSQTIKVLEQQLGLQLLNRTTRTVSLTQAGNVLFGELQNGFEHIQDGIGKLAHLKDTPSGKVRINASLQAIDKIFLPKLKQIRHQYPQIEFELINDNRFVDIVAEGFDAGVRLGSDVGDEMIAVKISQEMQMALVASPDYVDKHGFVQHLDELRQHWCIGYQMKNGKVYAWQFDNNGVPFYHTPDARLQVCDSYAETSAAKEGLGLAYVPLDLAADDLTNGRLIRMLITQSQTLPALYLYYPHRNISPALRAVVEVLKV</sequence>
<evidence type="ECO:0000256" key="4">
    <source>
        <dbReference type="ARBA" id="ARBA00023163"/>
    </source>
</evidence>
<name>A0A3N4ML69_9NEIS</name>
<dbReference type="GO" id="GO:0006351">
    <property type="term" value="P:DNA-templated transcription"/>
    <property type="evidence" value="ECO:0007669"/>
    <property type="project" value="TreeGrafter"/>
</dbReference>
<keyword evidence="4" id="KW-0804">Transcription</keyword>
<comment type="similarity">
    <text evidence="1">Belongs to the LysR transcriptional regulatory family.</text>
</comment>
<dbReference type="AlphaFoldDB" id="A0A3N4ML69"/>
<dbReference type="InterPro" id="IPR005119">
    <property type="entry name" value="LysR_subst-bd"/>
</dbReference>
<protein>
    <submittedName>
        <fullName evidence="6">LysR family transcriptional regulator</fullName>
    </submittedName>
</protein>
<evidence type="ECO:0000313" key="7">
    <source>
        <dbReference type="Proteomes" id="UP000272412"/>
    </source>
</evidence>
<keyword evidence="7" id="KW-1185">Reference proteome</keyword>
<dbReference type="PANTHER" id="PTHR30537">
    <property type="entry name" value="HTH-TYPE TRANSCRIPTIONAL REGULATOR"/>
    <property type="match status" value="1"/>
</dbReference>
<dbReference type="GO" id="GO:0003700">
    <property type="term" value="F:DNA-binding transcription factor activity"/>
    <property type="evidence" value="ECO:0007669"/>
    <property type="project" value="InterPro"/>
</dbReference>
<evidence type="ECO:0000313" key="6">
    <source>
        <dbReference type="EMBL" id="RPD83948.1"/>
    </source>
</evidence>
<dbReference type="FunFam" id="1.10.10.10:FF:000001">
    <property type="entry name" value="LysR family transcriptional regulator"/>
    <property type="match status" value="1"/>
</dbReference>
<feature type="domain" description="HTH lysR-type" evidence="5">
    <location>
        <begin position="4"/>
        <end position="61"/>
    </location>
</feature>
<dbReference type="EMBL" id="RPFL01000043">
    <property type="protein sequence ID" value="RPD83948.1"/>
    <property type="molecule type" value="Genomic_DNA"/>
</dbReference>
<evidence type="ECO:0000259" key="5">
    <source>
        <dbReference type="PROSITE" id="PS50931"/>
    </source>
</evidence>
<keyword evidence="3" id="KW-0238">DNA-binding</keyword>
<dbReference type="Pfam" id="PF03466">
    <property type="entry name" value="LysR_substrate"/>
    <property type="match status" value="1"/>
</dbReference>
<dbReference type="OrthoDB" id="9786526at2"/>
<dbReference type="GO" id="GO:0043565">
    <property type="term" value="F:sequence-specific DNA binding"/>
    <property type="evidence" value="ECO:0007669"/>
    <property type="project" value="TreeGrafter"/>
</dbReference>
<reference evidence="6 7" key="1">
    <citation type="submission" date="2018-11" db="EMBL/GenBank/DDBJ databases">
        <title>Neisseria weixii sp. nov. isolated from the rectal contents of plateau pika (Ochotona cruzoniae).</title>
        <authorList>
            <person name="Zhang G."/>
        </authorList>
    </citation>
    <scope>NUCLEOTIDE SEQUENCE [LARGE SCALE GENOMIC DNA]</scope>
    <source>
        <strain evidence="6 7">10009</strain>
    </source>
</reference>
<evidence type="ECO:0000256" key="3">
    <source>
        <dbReference type="ARBA" id="ARBA00023125"/>
    </source>
</evidence>
<dbReference type="PROSITE" id="PS50931">
    <property type="entry name" value="HTH_LYSR"/>
    <property type="match status" value="1"/>
</dbReference>
<dbReference type="InterPro" id="IPR036388">
    <property type="entry name" value="WH-like_DNA-bd_sf"/>
</dbReference>
<dbReference type="Proteomes" id="UP000272412">
    <property type="component" value="Unassembled WGS sequence"/>
</dbReference>